<dbReference type="FunFam" id="3.40.50.720:FF:000084">
    <property type="entry name" value="Short-chain dehydrogenase reductase"/>
    <property type="match status" value="1"/>
</dbReference>
<evidence type="ECO:0000313" key="5">
    <source>
        <dbReference type="EMBL" id="CAB9507884.1"/>
    </source>
</evidence>
<dbReference type="InterPro" id="IPR057326">
    <property type="entry name" value="KR_dom"/>
</dbReference>
<dbReference type="PANTHER" id="PTHR24321:SF8">
    <property type="entry name" value="ESTRADIOL 17-BETA-DEHYDROGENASE 8-RELATED"/>
    <property type="match status" value="1"/>
</dbReference>
<dbReference type="SMART" id="SM00822">
    <property type="entry name" value="PKS_KR"/>
    <property type="match status" value="1"/>
</dbReference>
<dbReference type="PANTHER" id="PTHR24321">
    <property type="entry name" value="DEHYDROGENASES, SHORT CHAIN"/>
    <property type="match status" value="1"/>
</dbReference>
<gene>
    <name evidence="5" type="ORF">SEMRO_324_G117490.1</name>
</gene>
<evidence type="ECO:0000256" key="1">
    <source>
        <dbReference type="ARBA" id="ARBA00006484"/>
    </source>
</evidence>
<dbReference type="PRINTS" id="PR00081">
    <property type="entry name" value="GDHRDH"/>
</dbReference>
<feature type="domain" description="Ketoreductase" evidence="4">
    <location>
        <begin position="4"/>
        <end position="190"/>
    </location>
</feature>
<accession>A0A9N8DVH2</accession>
<evidence type="ECO:0000256" key="2">
    <source>
        <dbReference type="ARBA" id="ARBA00023002"/>
    </source>
</evidence>
<keyword evidence="3" id="KW-0520">NAD</keyword>
<sequence>MEGKVVLITGASSGMGKASALYLAQKGVKAITLFSRRKEALDETAKEIKEKFPSVQTLVVAGDVASAADNQRAVDETVKAFGCLHGAFLNAGVYKGGAPLHEVPEEDIQAILDINVKGTLYGLKSCIPAIKKTVGDEGPTGSIVVNSSCMARAVIGPKSANNGLYSASKAFVSSLVETAAVENAPRIRVNAVLPGVVKTSLMPVDDETYDTIGGRLQPLWGKAAMPQEVGSLVGYLLSDEASFISGTNINVDGLWSKSGGSF</sequence>
<keyword evidence="6" id="KW-1185">Reference proteome</keyword>
<protein>
    <submittedName>
        <fullName evidence="5">Diacetyl reductase [(S)-acetoin forming]</fullName>
    </submittedName>
</protein>
<dbReference type="EMBL" id="CAICTM010000323">
    <property type="protein sequence ID" value="CAB9507884.1"/>
    <property type="molecule type" value="Genomic_DNA"/>
</dbReference>
<dbReference type="GO" id="GO:0016491">
    <property type="term" value="F:oxidoreductase activity"/>
    <property type="evidence" value="ECO:0007669"/>
    <property type="project" value="UniProtKB-KW"/>
</dbReference>
<evidence type="ECO:0000313" key="6">
    <source>
        <dbReference type="Proteomes" id="UP001153069"/>
    </source>
</evidence>
<dbReference type="InterPro" id="IPR002347">
    <property type="entry name" value="SDR_fam"/>
</dbReference>
<organism evidence="5 6">
    <name type="scientific">Seminavis robusta</name>
    <dbReference type="NCBI Taxonomy" id="568900"/>
    <lineage>
        <taxon>Eukaryota</taxon>
        <taxon>Sar</taxon>
        <taxon>Stramenopiles</taxon>
        <taxon>Ochrophyta</taxon>
        <taxon>Bacillariophyta</taxon>
        <taxon>Bacillariophyceae</taxon>
        <taxon>Bacillariophycidae</taxon>
        <taxon>Naviculales</taxon>
        <taxon>Naviculaceae</taxon>
        <taxon>Seminavis</taxon>
    </lineage>
</organism>
<dbReference type="AlphaFoldDB" id="A0A9N8DVH2"/>
<dbReference type="Gene3D" id="3.40.50.720">
    <property type="entry name" value="NAD(P)-binding Rossmann-like Domain"/>
    <property type="match status" value="1"/>
</dbReference>
<dbReference type="OrthoDB" id="1393670at2759"/>
<dbReference type="Pfam" id="PF13561">
    <property type="entry name" value="adh_short_C2"/>
    <property type="match status" value="1"/>
</dbReference>
<proteinExistence type="inferred from homology"/>
<dbReference type="Proteomes" id="UP001153069">
    <property type="component" value="Unassembled WGS sequence"/>
</dbReference>
<reference evidence="5" key="1">
    <citation type="submission" date="2020-06" db="EMBL/GenBank/DDBJ databases">
        <authorList>
            <consortium name="Plant Systems Biology data submission"/>
        </authorList>
    </citation>
    <scope>NUCLEOTIDE SEQUENCE</scope>
    <source>
        <strain evidence="5">D6</strain>
    </source>
</reference>
<dbReference type="SUPFAM" id="SSF51735">
    <property type="entry name" value="NAD(P)-binding Rossmann-fold domains"/>
    <property type="match status" value="1"/>
</dbReference>
<name>A0A9N8DVH2_9STRA</name>
<evidence type="ECO:0000256" key="3">
    <source>
        <dbReference type="ARBA" id="ARBA00023027"/>
    </source>
</evidence>
<comment type="similarity">
    <text evidence="1">Belongs to the short-chain dehydrogenases/reductases (SDR) family.</text>
</comment>
<dbReference type="CDD" id="cd05233">
    <property type="entry name" value="SDR_c"/>
    <property type="match status" value="1"/>
</dbReference>
<keyword evidence="2" id="KW-0560">Oxidoreductase</keyword>
<comment type="caution">
    <text evidence="5">The sequence shown here is derived from an EMBL/GenBank/DDBJ whole genome shotgun (WGS) entry which is preliminary data.</text>
</comment>
<dbReference type="InterPro" id="IPR036291">
    <property type="entry name" value="NAD(P)-bd_dom_sf"/>
</dbReference>
<evidence type="ECO:0000259" key="4">
    <source>
        <dbReference type="SMART" id="SM00822"/>
    </source>
</evidence>